<dbReference type="InterPro" id="IPR033749">
    <property type="entry name" value="Polyprenyl_synt_CS"/>
</dbReference>
<dbReference type="GO" id="GO:0046872">
    <property type="term" value="F:metal ion binding"/>
    <property type="evidence" value="ECO:0007669"/>
    <property type="project" value="UniProtKB-KW"/>
</dbReference>
<dbReference type="AlphaFoldDB" id="A0A1I4C476"/>
<dbReference type="InterPro" id="IPR000092">
    <property type="entry name" value="Polyprenyl_synt"/>
</dbReference>
<keyword evidence="8" id="KW-1185">Reference proteome</keyword>
<keyword evidence="4" id="KW-0479">Metal-binding</keyword>
<evidence type="ECO:0000313" key="7">
    <source>
        <dbReference type="EMBL" id="SFK75573.1"/>
    </source>
</evidence>
<dbReference type="InterPro" id="IPR008949">
    <property type="entry name" value="Isoprenoid_synthase_dom_sf"/>
</dbReference>
<dbReference type="PANTHER" id="PTHR12001">
    <property type="entry name" value="GERANYLGERANYL PYROPHOSPHATE SYNTHASE"/>
    <property type="match status" value="1"/>
</dbReference>
<dbReference type="Gene3D" id="1.10.600.10">
    <property type="entry name" value="Farnesyl Diphosphate Synthase"/>
    <property type="match status" value="1"/>
</dbReference>
<protein>
    <submittedName>
        <fullName evidence="7">Heptaprenyl diphosphate synthase</fullName>
    </submittedName>
</protein>
<comment type="cofactor">
    <cofactor evidence="1">
        <name>Mg(2+)</name>
        <dbReference type="ChEBI" id="CHEBI:18420"/>
    </cofactor>
</comment>
<dbReference type="SUPFAM" id="SSF48576">
    <property type="entry name" value="Terpenoid synthases"/>
    <property type="match status" value="1"/>
</dbReference>
<dbReference type="Pfam" id="PF00348">
    <property type="entry name" value="polyprenyl_synt"/>
    <property type="match status" value="1"/>
</dbReference>
<dbReference type="CDD" id="cd00685">
    <property type="entry name" value="Trans_IPPS_HT"/>
    <property type="match status" value="1"/>
</dbReference>
<dbReference type="PROSITE" id="PS00723">
    <property type="entry name" value="POLYPRENYL_SYNTHASE_1"/>
    <property type="match status" value="1"/>
</dbReference>
<organism evidence="7 8">
    <name type="scientific">Marinilactibacillus piezotolerans</name>
    <dbReference type="NCBI Taxonomy" id="258723"/>
    <lineage>
        <taxon>Bacteria</taxon>
        <taxon>Bacillati</taxon>
        <taxon>Bacillota</taxon>
        <taxon>Bacilli</taxon>
        <taxon>Lactobacillales</taxon>
        <taxon>Carnobacteriaceae</taxon>
        <taxon>Marinilactibacillus</taxon>
    </lineage>
</organism>
<dbReference type="RefSeq" id="WP_177206478.1">
    <property type="nucleotide sequence ID" value="NZ_FOSJ01000098.1"/>
</dbReference>
<dbReference type="GO" id="GO:0004659">
    <property type="term" value="F:prenyltransferase activity"/>
    <property type="evidence" value="ECO:0007669"/>
    <property type="project" value="InterPro"/>
</dbReference>
<evidence type="ECO:0000313" key="8">
    <source>
        <dbReference type="Proteomes" id="UP000199589"/>
    </source>
</evidence>
<dbReference type="PANTHER" id="PTHR12001:SF69">
    <property type="entry name" value="ALL TRANS-POLYPRENYL-DIPHOSPHATE SYNTHASE PDSS1"/>
    <property type="match status" value="1"/>
</dbReference>
<dbReference type="GO" id="GO:0008299">
    <property type="term" value="P:isoprenoid biosynthetic process"/>
    <property type="evidence" value="ECO:0007669"/>
    <property type="project" value="InterPro"/>
</dbReference>
<comment type="similarity">
    <text evidence="2 6">Belongs to the FPP/GGPP synthase family.</text>
</comment>
<gene>
    <name evidence="7" type="ORF">SAMN04488569_10982</name>
</gene>
<dbReference type="EMBL" id="FOSJ01000098">
    <property type="protein sequence ID" value="SFK75573.1"/>
    <property type="molecule type" value="Genomic_DNA"/>
</dbReference>
<keyword evidence="5" id="KW-0460">Magnesium</keyword>
<evidence type="ECO:0000256" key="3">
    <source>
        <dbReference type="ARBA" id="ARBA00022679"/>
    </source>
</evidence>
<evidence type="ECO:0000256" key="6">
    <source>
        <dbReference type="RuleBase" id="RU004466"/>
    </source>
</evidence>
<proteinExistence type="inferred from homology"/>
<accession>A0A1I4C476</accession>
<keyword evidence="3 6" id="KW-0808">Transferase</keyword>
<sequence>MSIHSIWDEFPDLEKELKQTRQLIFNKIFIRNQQVNDAAKGIFQSSGKMIRPAYSLLFSQLGPKSEPERARVMAAAIEVFHNATLIHDDIIDEGDIRRGTPTIQAAHGKKSAVYAGDYLLSVCFRMTHPYRQIIDVQGILTRAMERVIGGELHQLDQSYNQDMTIRRYLTQIRGKTAELFALACYGGAMESNMSIKEQWLCYRIGAQIGMAFQLMDDLLEYTQDESVWEKTMFQDFRNGIYTAPILFSMKRSPAFFKEQFAKQDYTEQDVIEIRKKLKYTEGIKSAFQLAERYTSKALVLIEQLPDNKSKKDIEKLTKLLLHRQL</sequence>
<evidence type="ECO:0000256" key="1">
    <source>
        <dbReference type="ARBA" id="ARBA00001946"/>
    </source>
</evidence>
<name>A0A1I4C476_9LACT</name>
<dbReference type="Proteomes" id="UP000199589">
    <property type="component" value="Unassembled WGS sequence"/>
</dbReference>
<dbReference type="SFLD" id="SFLDS00005">
    <property type="entry name" value="Isoprenoid_Synthase_Type_I"/>
    <property type="match status" value="1"/>
</dbReference>
<evidence type="ECO:0000256" key="5">
    <source>
        <dbReference type="ARBA" id="ARBA00022842"/>
    </source>
</evidence>
<evidence type="ECO:0000256" key="4">
    <source>
        <dbReference type="ARBA" id="ARBA00022723"/>
    </source>
</evidence>
<evidence type="ECO:0000256" key="2">
    <source>
        <dbReference type="ARBA" id="ARBA00006706"/>
    </source>
</evidence>
<reference evidence="8" key="1">
    <citation type="submission" date="2016-10" db="EMBL/GenBank/DDBJ databases">
        <authorList>
            <person name="Varghese N."/>
            <person name="Submissions S."/>
        </authorList>
    </citation>
    <scope>NUCLEOTIDE SEQUENCE [LARGE SCALE GENOMIC DNA]</scope>
    <source>
        <strain evidence="8">DSM 16108</strain>
    </source>
</reference>